<organism evidence="1 2">
    <name type="scientific">Corynebacterium belfantii</name>
    <dbReference type="NCBI Taxonomy" id="2014537"/>
    <lineage>
        <taxon>Bacteria</taxon>
        <taxon>Bacillati</taxon>
        <taxon>Actinomycetota</taxon>
        <taxon>Actinomycetes</taxon>
        <taxon>Mycobacteriales</taxon>
        <taxon>Corynebacteriaceae</taxon>
        <taxon>Corynebacterium</taxon>
    </lineage>
</organism>
<proteinExistence type="predicted"/>
<comment type="caution">
    <text evidence="1">The sequence shown here is derived from an EMBL/GenBank/DDBJ whole genome shotgun (WGS) entry which is preliminary data.</text>
</comment>
<name>A0ABS0LFP2_9CORY</name>
<protein>
    <submittedName>
        <fullName evidence="1">Uncharacterized protein</fullName>
    </submittedName>
</protein>
<evidence type="ECO:0000313" key="2">
    <source>
        <dbReference type="Proteomes" id="UP000615580"/>
    </source>
</evidence>
<evidence type="ECO:0000313" key="1">
    <source>
        <dbReference type="EMBL" id="MBG9355494.1"/>
    </source>
</evidence>
<accession>A0ABS0LFP2</accession>
<gene>
    <name evidence="1" type="ORF">I4J41_13635</name>
</gene>
<dbReference type="Proteomes" id="UP000615580">
    <property type="component" value="Unassembled WGS sequence"/>
</dbReference>
<keyword evidence="2" id="KW-1185">Reference proteome</keyword>
<dbReference type="EMBL" id="JADQUG010000150">
    <property type="protein sequence ID" value="MBG9355494.1"/>
    <property type="molecule type" value="Genomic_DNA"/>
</dbReference>
<reference evidence="1 2" key="1">
    <citation type="journal article" date="2020" name="J. Clin. Microbiol.">
        <title>Assessing the Genetic Diversity of Austrian Corynebacterium diphtheriae Clinical Isolates, 2011-2019.</title>
        <authorList>
            <person name="Schaeffer J."/>
            <person name="Huhulescu S."/>
            <person name="Stoeger A."/>
            <person name="Allerberger F."/>
            <person name="Ruppitsch W."/>
        </authorList>
    </citation>
    <scope>NUCLEOTIDE SEQUENCE [LARGE SCALE GENOMIC DNA]</scope>
    <source>
        <strain evidence="1 2">04-17</strain>
    </source>
</reference>
<sequence length="93" mass="11144">MLASNVNALALQRVPHLPHPVDTVIFGNAHHEYALQGRRREGYGHLSPRALDWRYPRELRKPPSRWMFNVWQMNKAEKRFQYSSMNRNHFLTF</sequence>